<dbReference type="CDD" id="cd02440">
    <property type="entry name" value="AdoMet_MTases"/>
    <property type="match status" value="1"/>
</dbReference>
<sequence length="257" mass="28102">MSAGAARQGFEDLLAEGESVPLEGWDFSWFQGRATEQRPSWGYARMIAERMAGSSAALDVQTGGGEVLAGIPQRPRVLVATESWPPNVEIAKRNLRPLGASLVEVADDADLPFRTGSFDLVVSRHPTTTLWSEIGRVLLPGGTYLSQQVGAGSCRELTDFMMGARPVSRLRSTQGAVAAAEAAGLAVVDVREESLRTVFYDVGAVVHFLRKVVWIVPDFTVDRYRQRLAELHDRIQLEGSFVAHAQRFLIEARKPPG</sequence>
<dbReference type="GO" id="GO:0032259">
    <property type="term" value="P:methylation"/>
    <property type="evidence" value="ECO:0007669"/>
    <property type="project" value="UniProtKB-KW"/>
</dbReference>
<dbReference type="EMBL" id="JAEKNR010000097">
    <property type="protein sequence ID" value="MBJ7598158.1"/>
    <property type="molecule type" value="Genomic_DNA"/>
</dbReference>
<dbReference type="SUPFAM" id="SSF53335">
    <property type="entry name" value="S-adenosyl-L-methionine-dependent methyltransferases"/>
    <property type="match status" value="1"/>
</dbReference>
<name>A0A934N8N2_9BACT</name>
<dbReference type="PANTHER" id="PTHR43460:SF1">
    <property type="entry name" value="METHYLTRANSFERASE TYPE 11 DOMAIN-CONTAINING PROTEIN"/>
    <property type="match status" value="1"/>
</dbReference>
<dbReference type="PANTHER" id="PTHR43460">
    <property type="entry name" value="METHYLTRANSFERASE"/>
    <property type="match status" value="1"/>
</dbReference>
<evidence type="ECO:0000313" key="3">
    <source>
        <dbReference type="Proteomes" id="UP000612893"/>
    </source>
</evidence>
<accession>A0A934N8N2</accession>
<reference evidence="2" key="1">
    <citation type="submission" date="2020-10" db="EMBL/GenBank/DDBJ databases">
        <title>Ca. Dormibacterota MAGs.</title>
        <authorList>
            <person name="Montgomery K."/>
        </authorList>
    </citation>
    <scope>NUCLEOTIDE SEQUENCE [LARGE SCALE GENOMIC DNA]</scope>
    <source>
        <strain evidence="2">SC8812_S17_10</strain>
    </source>
</reference>
<dbReference type="RefSeq" id="WP_338200939.1">
    <property type="nucleotide sequence ID" value="NZ_JAEKNR010000097.1"/>
</dbReference>
<gene>
    <name evidence="2" type="ORF">JF922_08750</name>
</gene>
<evidence type="ECO:0000313" key="2">
    <source>
        <dbReference type="EMBL" id="MBJ7598158.1"/>
    </source>
</evidence>
<feature type="domain" description="Methyltransferase type 11" evidence="1">
    <location>
        <begin position="58"/>
        <end position="144"/>
    </location>
</feature>
<protein>
    <submittedName>
        <fullName evidence="2">Class I SAM-dependent methyltransferase</fullName>
    </submittedName>
</protein>
<evidence type="ECO:0000259" key="1">
    <source>
        <dbReference type="Pfam" id="PF08241"/>
    </source>
</evidence>
<keyword evidence="2" id="KW-0489">Methyltransferase</keyword>
<comment type="caution">
    <text evidence="2">The sequence shown here is derived from an EMBL/GenBank/DDBJ whole genome shotgun (WGS) entry which is preliminary data.</text>
</comment>
<dbReference type="InterPro" id="IPR052939">
    <property type="entry name" value="23S_rRNA_MeTrnsfrase_RlmA"/>
</dbReference>
<dbReference type="InterPro" id="IPR029063">
    <property type="entry name" value="SAM-dependent_MTases_sf"/>
</dbReference>
<dbReference type="GO" id="GO:0008168">
    <property type="term" value="F:methyltransferase activity"/>
    <property type="evidence" value="ECO:0007669"/>
    <property type="project" value="UniProtKB-KW"/>
</dbReference>
<dbReference type="InterPro" id="IPR013216">
    <property type="entry name" value="Methyltransf_11"/>
</dbReference>
<proteinExistence type="predicted"/>
<dbReference type="AlphaFoldDB" id="A0A934N8N2"/>
<keyword evidence="2" id="KW-0808">Transferase</keyword>
<dbReference type="Gene3D" id="3.40.50.150">
    <property type="entry name" value="Vaccinia Virus protein VP39"/>
    <property type="match status" value="1"/>
</dbReference>
<dbReference type="Pfam" id="PF08241">
    <property type="entry name" value="Methyltransf_11"/>
    <property type="match status" value="1"/>
</dbReference>
<dbReference type="Proteomes" id="UP000612893">
    <property type="component" value="Unassembled WGS sequence"/>
</dbReference>
<organism evidence="2 3">
    <name type="scientific">Candidatus Nephthysia bennettiae</name>
    <dbReference type="NCBI Taxonomy" id="3127016"/>
    <lineage>
        <taxon>Bacteria</taxon>
        <taxon>Bacillati</taxon>
        <taxon>Candidatus Dormiibacterota</taxon>
        <taxon>Candidatus Dormibacteria</taxon>
        <taxon>Candidatus Dormibacterales</taxon>
        <taxon>Candidatus Dormibacteraceae</taxon>
        <taxon>Candidatus Nephthysia</taxon>
    </lineage>
</organism>
<keyword evidence="3" id="KW-1185">Reference proteome</keyword>